<dbReference type="GO" id="GO:0043165">
    <property type="term" value="P:Gram-negative-bacterium-type cell outer membrane assembly"/>
    <property type="evidence" value="ECO:0007669"/>
    <property type="project" value="UniProtKB-UniRule"/>
</dbReference>
<dbReference type="RefSeq" id="WP_310798681.1">
    <property type="nucleotide sequence ID" value="NZ_CP123872.1"/>
</dbReference>
<keyword evidence="5 6" id="KW-0449">Lipoprotein</keyword>
<evidence type="ECO:0000256" key="7">
    <source>
        <dbReference type="PROSITE-ProRule" id="PRU00339"/>
    </source>
</evidence>
<dbReference type="AlphaFoldDB" id="A0AA52H9S5"/>
<feature type="repeat" description="TPR" evidence="7">
    <location>
        <begin position="35"/>
        <end position="68"/>
    </location>
</feature>
<dbReference type="HAMAP" id="MF_00922">
    <property type="entry name" value="OM_assembly_BamD"/>
    <property type="match status" value="1"/>
</dbReference>
<dbReference type="SMART" id="SM00028">
    <property type="entry name" value="TPR"/>
    <property type="match status" value="2"/>
</dbReference>
<evidence type="ECO:0000256" key="4">
    <source>
        <dbReference type="ARBA" id="ARBA00023237"/>
    </source>
</evidence>
<dbReference type="CDD" id="cd15830">
    <property type="entry name" value="BamD"/>
    <property type="match status" value="1"/>
</dbReference>
<comment type="subcellular location">
    <subcellularLocation>
        <location evidence="6">Cell outer membrane</location>
        <topology evidence="6">Lipid-anchor</topology>
    </subcellularLocation>
</comment>
<evidence type="ECO:0000256" key="6">
    <source>
        <dbReference type="HAMAP-Rule" id="MF_00922"/>
    </source>
</evidence>
<dbReference type="GO" id="GO:1990063">
    <property type="term" value="C:Bam protein complex"/>
    <property type="evidence" value="ECO:0007669"/>
    <property type="project" value="TreeGrafter"/>
</dbReference>
<evidence type="ECO:0000313" key="10">
    <source>
        <dbReference type="EMBL" id="WND02842.1"/>
    </source>
</evidence>
<dbReference type="Proteomes" id="UP001268683">
    <property type="component" value="Chromosome"/>
</dbReference>
<evidence type="ECO:0000256" key="5">
    <source>
        <dbReference type="ARBA" id="ARBA00023288"/>
    </source>
</evidence>
<feature type="chain" id="PRO_5041383976" description="Outer membrane protein assembly factor BamD" evidence="8">
    <location>
        <begin position="25"/>
        <end position="269"/>
    </location>
</feature>
<accession>A0AA52H9S5</accession>
<dbReference type="KEGG" id="tmk:QGN29_00510"/>
<reference evidence="10" key="1">
    <citation type="submission" date="2023-04" db="EMBL/GenBank/DDBJ databases">
        <title>Complete genome sequence of Temperatibacter marinus.</title>
        <authorList>
            <person name="Rong J.-C."/>
            <person name="Yi M.-L."/>
            <person name="Zhao Q."/>
        </authorList>
    </citation>
    <scope>NUCLEOTIDE SEQUENCE</scope>
    <source>
        <strain evidence="10">NBRC 110045</strain>
    </source>
</reference>
<keyword evidence="11" id="KW-1185">Reference proteome</keyword>
<dbReference type="PANTHER" id="PTHR37423:SF1">
    <property type="entry name" value="OUTER MEMBRANE PROTEIN ASSEMBLY FACTOR BAMD"/>
    <property type="match status" value="1"/>
</dbReference>
<comment type="function">
    <text evidence="6">Part of the outer membrane protein assembly complex, which is involved in assembly and insertion of beta-barrel proteins into the outer membrane.</text>
</comment>
<dbReference type="PROSITE" id="PS51257">
    <property type="entry name" value="PROKAR_LIPOPROTEIN"/>
    <property type="match status" value="1"/>
</dbReference>
<evidence type="ECO:0000256" key="1">
    <source>
        <dbReference type="ARBA" id="ARBA00022729"/>
    </source>
</evidence>
<keyword evidence="7" id="KW-0802">TPR repeat</keyword>
<comment type="similarity">
    <text evidence="6">Belongs to the BamD family.</text>
</comment>
<dbReference type="GO" id="GO:0051205">
    <property type="term" value="P:protein insertion into membrane"/>
    <property type="evidence" value="ECO:0007669"/>
    <property type="project" value="UniProtKB-UniRule"/>
</dbReference>
<dbReference type="InterPro" id="IPR011990">
    <property type="entry name" value="TPR-like_helical_dom_sf"/>
</dbReference>
<dbReference type="NCBIfam" id="TIGR03302">
    <property type="entry name" value="OM_YfiO"/>
    <property type="match status" value="1"/>
</dbReference>
<evidence type="ECO:0000259" key="9">
    <source>
        <dbReference type="Pfam" id="PF13525"/>
    </source>
</evidence>
<comment type="subunit">
    <text evidence="6">Part of the Bam complex.</text>
</comment>
<evidence type="ECO:0000256" key="3">
    <source>
        <dbReference type="ARBA" id="ARBA00023139"/>
    </source>
</evidence>
<protein>
    <recommendedName>
        <fullName evidence="6">Outer membrane protein assembly factor BamD</fullName>
    </recommendedName>
</protein>
<keyword evidence="2 6" id="KW-0472">Membrane</keyword>
<dbReference type="PROSITE" id="PS50005">
    <property type="entry name" value="TPR"/>
    <property type="match status" value="2"/>
</dbReference>
<dbReference type="InterPro" id="IPR039565">
    <property type="entry name" value="BamD-like"/>
</dbReference>
<keyword evidence="4 6" id="KW-0998">Cell outer membrane</keyword>
<organism evidence="10 11">
    <name type="scientific">Temperatibacter marinus</name>
    <dbReference type="NCBI Taxonomy" id="1456591"/>
    <lineage>
        <taxon>Bacteria</taxon>
        <taxon>Pseudomonadati</taxon>
        <taxon>Pseudomonadota</taxon>
        <taxon>Alphaproteobacteria</taxon>
        <taxon>Kordiimonadales</taxon>
        <taxon>Temperatibacteraceae</taxon>
        <taxon>Temperatibacter</taxon>
    </lineage>
</organism>
<proteinExistence type="inferred from homology"/>
<dbReference type="PANTHER" id="PTHR37423">
    <property type="entry name" value="SOLUBLE LYTIC MUREIN TRANSGLYCOSYLASE-RELATED"/>
    <property type="match status" value="1"/>
</dbReference>
<dbReference type="Pfam" id="PF13525">
    <property type="entry name" value="YfiO"/>
    <property type="match status" value="1"/>
</dbReference>
<name>A0AA52H9S5_9PROT</name>
<evidence type="ECO:0000256" key="8">
    <source>
        <dbReference type="SAM" id="SignalP"/>
    </source>
</evidence>
<evidence type="ECO:0000313" key="11">
    <source>
        <dbReference type="Proteomes" id="UP001268683"/>
    </source>
</evidence>
<dbReference type="SUPFAM" id="SSF48452">
    <property type="entry name" value="TPR-like"/>
    <property type="match status" value="1"/>
</dbReference>
<keyword evidence="1 6" id="KW-0732">Signal</keyword>
<gene>
    <name evidence="6" type="primary">bamD</name>
    <name evidence="10" type="ORF">QGN29_00510</name>
</gene>
<dbReference type="InterPro" id="IPR019734">
    <property type="entry name" value="TPR_rpt"/>
</dbReference>
<evidence type="ECO:0000256" key="2">
    <source>
        <dbReference type="ARBA" id="ARBA00023136"/>
    </source>
</evidence>
<dbReference type="InterPro" id="IPR017689">
    <property type="entry name" value="BamD"/>
</dbReference>
<feature type="domain" description="Outer membrane lipoprotein BamD-like" evidence="9">
    <location>
        <begin position="34"/>
        <end position="227"/>
    </location>
</feature>
<sequence length="269" mass="30958">MSVKSVKSGIVALFVLTLAACSNSEVDDTYVARDVNVLYNLGKEYYEKGRYMFAAAAFDEVERQHPYSVWARRAQVMAAAAYYQAKRYDDAINAIDRFLQLHPGNSSAPYAYYIKALCFYEQIADVGRDQDYTMRARNAFVELIRRYPDSEYAYDAKQKLELTDDHLAGKEMEVGRYYMRSKEYLSAAIRFRNVIEKYQKSSHTPEALHRLVEVNLALGIQPEAQSAAAVLGYNYNGSKWYRYSYALLKNKKLSPEMSSGSWLSKLWPF</sequence>
<feature type="signal peptide" evidence="8">
    <location>
        <begin position="1"/>
        <end position="24"/>
    </location>
</feature>
<feature type="repeat" description="TPR" evidence="7">
    <location>
        <begin position="72"/>
        <end position="105"/>
    </location>
</feature>
<keyword evidence="3 6" id="KW-0564">Palmitate</keyword>
<dbReference type="EMBL" id="CP123872">
    <property type="protein sequence ID" value="WND02842.1"/>
    <property type="molecule type" value="Genomic_DNA"/>
</dbReference>
<dbReference type="Gene3D" id="1.25.40.10">
    <property type="entry name" value="Tetratricopeptide repeat domain"/>
    <property type="match status" value="1"/>
</dbReference>